<evidence type="ECO:0000313" key="6">
    <source>
        <dbReference type="EMBL" id="TVM31728.1"/>
    </source>
</evidence>
<reference evidence="5 8" key="2">
    <citation type="submission" date="2019-04" db="EMBL/GenBank/DDBJ databases">
        <title>Isolation and culture of sulfate reducing bacteria from the cold seep of the South China Sea.</title>
        <authorList>
            <person name="Sun C."/>
            <person name="Liu R."/>
        </authorList>
    </citation>
    <scope>NUCLEOTIDE SEQUENCE [LARGE SCALE GENOMIC DNA]</scope>
    <source>
        <strain evidence="5 8">CS1</strain>
    </source>
</reference>
<dbReference type="EMBL" id="CP039543">
    <property type="protein sequence ID" value="QJT11103.1"/>
    <property type="molecule type" value="Genomic_DNA"/>
</dbReference>
<name>A0A6P1ZC63_9BACT</name>
<dbReference type="Proteomes" id="UP000434052">
    <property type="component" value="Unassembled WGS sequence"/>
</dbReference>
<keyword evidence="8" id="KW-1185">Reference proteome</keyword>
<dbReference type="AlphaFoldDB" id="A0A6P1ZC63"/>
<keyword evidence="3" id="KW-0804">Transcription</keyword>
<evidence type="ECO:0000313" key="7">
    <source>
        <dbReference type="Proteomes" id="UP000434052"/>
    </source>
</evidence>
<evidence type="ECO:0000313" key="8">
    <source>
        <dbReference type="Proteomes" id="UP000503251"/>
    </source>
</evidence>
<dbReference type="GO" id="GO:0003677">
    <property type="term" value="F:DNA binding"/>
    <property type="evidence" value="ECO:0007669"/>
    <property type="project" value="UniProtKB-KW"/>
</dbReference>
<protein>
    <submittedName>
        <fullName evidence="6">ArsR family transcriptional regulator</fullName>
    </submittedName>
    <submittedName>
        <fullName evidence="5">Winged helix-turn-helix transcriptional regulator</fullName>
    </submittedName>
</protein>
<dbReference type="Gene3D" id="1.10.10.10">
    <property type="entry name" value="Winged helix-like DNA-binding domain superfamily/Winged helix DNA-binding domain"/>
    <property type="match status" value="1"/>
</dbReference>
<feature type="domain" description="HTH arsR-type" evidence="4">
    <location>
        <begin position="18"/>
        <end position="111"/>
    </location>
</feature>
<evidence type="ECO:0000256" key="1">
    <source>
        <dbReference type="ARBA" id="ARBA00023015"/>
    </source>
</evidence>
<dbReference type="CDD" id="cd00090">
    <property type="entry name" value="HTH_ARSR"/>
    <property type="match status" value="1"/>
</dbReference>
<dbReference type="PROSITE" id="PS50987">
    <property type="entry name" value="HTH_ARSR_2"/>
    <property type="match status" value="1"/>
</dbReference>
<dbReference type="InterPro" id="IPR001845">
    <property type="entry name" value="HTH_ArsR_DNA-bd_dom"/>
</dbReference>
<evidence type="ECO:0000256" key="3">
    <source>
        <dbReference type="ARBA" id="ARBA00023163"/>
    </source>
</evidence>
<proteinExistence type="predicted"/>
<dbReference type="PRINTS" id="PR00778">
    <property type="entry name" value="HTHARSR"/>
</dbReference>
<dbReference type="Pfam" id="PF12840">
    <property type="entry name" value="HTH_20"/>
    <property type="match status" value="1"/>
</dbReference>
<reference evidence="6 7" key="1">
    <citation type="submission" date="2018-06" db="EMBL/GenBank/DDBJ databases">
        <title>Complete genome of Desulfovibrio marinus P48SEP.</title>
        <authorList>
            <person name="Crispim J.S."/>
            <person name="Vidigal P.M.P."/>
            <person name="Silva L.C.F."/>
            <person name="Araujo L.C."/>
            <person name="Laguardia C.N."/>
            <person name="Dias R.S."/>
            <person name="Sousa M.P."/>
            <person name="Paula S.O."/>
            <person name="Silva C."/>
        </authorList>
    </citation>
    <scope>NUCLEOTIDE SEQUENCE [LARGE SCALE GENOMIC DNA]</scope>
    <source>
        <strain evidence="6 7">P48SEP</strain>
    </source>
</reference>
<dbReference type="Proteomes" id="UP000503251">
    <property type="component" value="Chromosome"/>
</dbReference>
<gene>
    <name evidence="6" type="ORF">DQK91_17480</name>
    <name evidence="5" type="ORF">E8L03_20265</name>
</gene>
<accession>A0A6P1ZC63</accession>
<dbReference type="SUPFAM" id="SSF46785">
    <property type="entry name" value="Winged helix' DNA-binding domain"/>
    <property type="match status" value="1"/>
</dbReference>
<evidence type="ECO:0000259" key="4">
    <source>
        <dbReference type="PROSITE" id="PS50987"/>
    </source>
</evidence>
<dbReference type="RefSeq" id="WP_144306686.1">
    <property type="nucleotide sequence ID" value="NZ_CP039543.1"/>
</dbReference>
<keyword evidence="2" id="KW-0238">DNA-binding</keyword>
<keyword evidence="1" id="KW-0805">Transcription regulation</keyword>
<dbReference type="GO" id="GO:0003700">
    <property type="term" value="F:DNA-binding transcription factor activity"/>
    <property type="evidence" value="ECO:0007669"/>
    <property type="project" value="InterPro"/>
</dbReference>
<dbReference type="InterPro" id="IPR011991">
    <property type="entry name" value="ArsR-like_HTH"/>
</dbReference>
<dbReference type="InterPro" id="IPR051011">
    <property type="entry name" value="Metal_resp_trans_reg"/>
</dbReference>
<dbReference type="OrthoDB" id="9800049at2"/>
<dbReference type="EMBL" id="QMIF01000014">
    <property type="protein sequence ID" value="TVM31728.1"/>
    <property type="molecule type" value="Genomic_DNA"/>
</dbReference>
<dbReference type="NCBIfam" id="NF033788">
    <property type="entry name" value="HTH_metalloreg"/>
    <property type="match status" value="1"/>
</dbReference>
<dbReference type="PANTHER" id="PTHR43132:SF2">
    <property type="entry name" value="ARSENICAL RESISTANCE OPERON REPRESSOR ARSR-RELATED"/>
    <property type="match status" value="1"/>
</dbReference>
<dbReference type="PANTHER" id="PTHR43132">
    <property type="entry name" value="ARSENICAL RESISTANCE OPERON REPRESSOR ARSR-RELATED"/>
    <property type="match status" value="1"/>
</dbReference>
<dbReference type="InterPro" id="IPR036388">
    <property type="entry name" value="WH-like_DNA-bd_sf"/>
</dbReference>
<dbReference type="InterPro" id="IPR036390">
    <property type="entry name" value="WH_DNA-bd_sf"/>
</dbReference>
<evidence type="ECO:0000256" key="2">
    <source>
        <dbReference type="ARBA" id="ARBA00023125"/>
    </source>
</evidence>
<evidence type="ECO:0000313" key="5">
    <source>
        <dbReference type="EMBL" id="QJT11103.1"/>
    </source>
</evidence>
<organism evidence="6 7">
    <name type="scientific">Oceanidesulfovibrio marinus</name>
    <dbReference type="NCBI Taxonomy" id="370038"/>
    <lineage>
        <taxon>Bacteria</taxon>
        <taxon>Pseudomonadati</taxon>
        <taxon>Thermodesulfobacteriota</taxon>
        <taxon>Desulfovibrionia</taxon>
        <taxon>Desulfovibrionales</taxon>
        <taxon>Desulfovibrionaceae</taxon>
        <taxon>Oceanidesulfovibrio</taxon>
    </lineage>
</organism>
<dbReference type="SMART" id="SM00418">
    <property type="entry name" value="HTH_ARSR"/>
    <property type="match status" value="1"/>
</dbReference>
<sequence>MAPHYAQKSESAFTPLRIPSEFEAKAGILKALAHPTRLFLVDVLYREEKNVRDLTNLVGVDISTVSKHLGVLKRAGIVKDERRGLQVFYSLRIPCVIDFFQCLDSVERHENEIAED</sequence>